<feature type="chain" id="PRO_5002044912" evidence="1">
    <location>
        <begin position="21"/>
        <end position="82"/>
    </location>
</feature>
<dbReference type="EMBL" id="GBRH01174789">
    <property type="protein sequence ID" value="JAE23107.1"/>
    <property type="molecule type" value="Transcribed_RNA"/>
</dbReference>
<proteinExistence type="predicted"/>
<accession>A0A0A9GF83</accession>
<reference evidence="2" key="2">
    <citation type="journal article" date="2015" name="Data Brief">
        <title>Shoot transcriptome of the giant reed, Arundo donax.</title>
        <authorList>
            <person name="Barrero R.A."/>
            <person name="Guerrero F.D."/>
            <person name="Moolhuijzen P."/>
            <person name="Goolsby J.A."/>
            <person name="Tidwell J."/>
            <person name="Bellgard S.E."/>
            <person name="Bellgard M.I."/>
        </authorList>
    </citation>
    <scope>NUCLEOTIDE SEQUENCE</scope>
    <source>
        <tissue evidence="2">Shoot tissue taken approximately 20 cm above the soil surface</tissue>
    </source>
</reference>
<evidence type="ECO:0000313" key="2">
    <source>
        <dbReference type="EMBL" id="JAE23107.1"/>
    </source>
</evidence>
<protein>
    <submittedName>
        <fullName evidence="2">Uncharacterized protein</fullName>
    </submittedName>
</protein>
<reference evidence="2" key="1">
    <citation type="submission" date="2014-09" db="EMBL/GenBank/DDBJ databases">
        <authorList>
            <person name="Magalhaes I.L.F."/>
            <person name="Oliveira U."/>
            <person name="Santos F.R."/>
            <person name="Vidigal T.H.D.A."/>
            <person name="Brescovit A.D."/>
            <person name="Santos A.J."/>
        </authorList>
    </citation>
    <scope>NUCLEOTIDE SEQUENCE</scope>
    <source>
        <tissue evidence="2">Shoot tissue taken approximately 20 cm above the soil surface</tissue>
    </source>
</reference>
<evidence type="ECO:0000256" key="1">
    <source>
        <dbReference type="SAM" id="SignalP"/>
    </source>
</evidence>
<dbReference type="AlphaFoldDB" id="A0A0A9GF83"/>
<keyword evidence="1" id="KW-0732">Signal</keyword>
<feature type="signal peptide" evidence="1">
    <location>
        <begin position="1"/>
        <end position="20"/>
    </location>
</feature>
<sequence>MYPSLFQLFLFLSSKTCVWHKKIHLLPCISNLLPCISPIVPVVFWRQCPPHVGVILKEGTFLGADAANWDEVQRVTRSYINE</sequence>
<organism evidence="2">
    <name type="scientific">Arundo donax</name>
    <name type="common">Giant reed</name>
    <name type="synonym">Donax arundinaceus</name>
    <dbReference type="NCBI Taxonomy" id="35708"/>
    <lineage>
        <taxon>Eukaryota</taxon>
        <taxon>Viridiplantae</taxon>
        <taxon>Streptophyta</taxon>
        <taxon>Embryophyta</taxon>
        <taxon>Tracheophyta</taxon>
        <taxon>Spermatophyta</taxon>
        <taxon>Magnoliopsida</taxon>
        <taxon>Liliopsida</taxon>
        <taxon>Poales</taxon>
        <taxon>Poaceae</taxon>
        <taxon>PACMAD clade</taxon>
        <taxon>Arundinoideae</taxon>
        <taxon>Arundineae</taxon>
        <taxon>Arundo</taxon>
    </lineage>
</organism>
<name>A0A0A9GF83_ARUDO</name>